<organism evidence="1 2">
    <name type="scientific">Entomophthora muscae</name>
    <dbReference type="NCBI Taxonomy" id="34485"/>
    <lineage>
        <taxon>Eukaryota</taxon>
        <taxon>Fungi</taxon>
        <taxon>Fungi incertae sedis</taxon>
        <taxon>Zoopagomycota</taxon>
        <taxon>Entomophthoromycotina</taxon>
        <taxon>Entomophthoromycetes</taxon>
        <taxon>Entomophthorales</taxon>
        <taxon>Entomophthoraceae</taxon>
        <taxon>Entomophthora</taxon>
    </lineage>
</organism>
<dbReference type="Proteomes" id="UP001165960">
    <property type="component" value="Unassembled WGS sequence"/>
</dbReference>
<proteinExistence type="predicted"/>
<gene>
    <name evidence="1" type="ORF">DSO57_1032054</name>
</gene>
<comment type="caution">
    <text evidence="1">The sequence shown here is derived from an EMBL/GenBank/DDBJ whole genome shotgun (WGS) entry which is preliminary data.</text>
</comment>
<protein>
    <submittedName>
        <fullName evidence="1">Uncharacterized protein</fullName>
    </submittedName>
</protein>
<keyword evidence="2" id="KW-1185">Reference proteome</keyword>
<accession>A0ACC2TMC6</accession>
<name>A0ACC2TMC6_9FUNG</name>
<evidence type="ECO:0000313" key="2">
    <source>
        <dbReference type="Proteomes" id="UP001165960"/>
    </source>
</evidence>
<dbReference type="EMBL" id="QTSX02002366">
    <property type="protein sequence ID" value="KAJ9075818.1"/>
    <property type="molecule type" value="Genomic_DNA"/>
</dbReference>
<sequence length="367" mass="40970">MSYTGGYNQYDCDPHAPPEGYHGLQFDQWGRLIPTSTPNCQPTTETSETNQATPSLAPTAQTPYYALPVMNYQHYVPVVPPLVTTNINGQQATNSDKNPIECLLLPPIQRYAINYQSQRSSQQSRGGSGILDFYVRNKIDECVKQGQTSNKNATEAFRGTENIPSKGSSLNPTSTNQDSFNSPQQPDAKPGTILVNPSVKKNNILVNAFVKKNNILVNPSVKKNNILVNAFVKKNNILVNPSVKKNNILVNAFVKKNNILVNPSVKKNNILVNAFVKKNNILVNPSVKKNNILVNAFVKKNNILVNTSVKKNQYFSKPLCEEKQYCSESPREEKQYCGESSCEEKHYSCESPREEKQHCGESSREEN</sequence>
<evidence type="ECO:0000313" key="1">
    <source>
        <dbReference type="EMBL" id="KAJ9075818.1"/>
    </source>
</evidence>
<reference evidence="1" key="1">
    <citation type="submission" date="2022-04" db="EMBL/GenBank/DDBJ databases">
        <title>Genome of the entomopathogenic fungus Entomophthora muscae.</title>
        <authorList>
            <person name="Elya C."/>
            <person name="Lovett B.R."/>
            <person name="Lee E."/>
            <person name="Macias A.M."/>
            <person name="Hajek A.E."/>
            <person name="De Bivort B.L."/>
            <person name="Kasson M.T."/>
            <person name="De Fine Licht H.H."/>
            <person name="Stajich J.E."/>
        </authorList>
    </citation>
    <scope>NUCLEOTIDE SEQUENCE</scope>
    <source>
        <strain evidence="1">Berkeley</strain>
    </source>
</reference>